<keyword evidence="6 8" id="KW-0687">Ribonucleoprotein</keyword>
<proteinExistence type="inferred from homology"/>
<dbReference type="Pfam" id="PF01649">
    <property type="entry name" value="Ribosomal_S20p"/>
    <property type="match status" value="1"/>
</dbReference>
<reference evidence="9 10" key="1">
    <citation type="submission" date="2024-01" db="EMBL/GenBank/DDBJ databases">
        <authorList>
            <person name="Kunselman E."/>
        </authorList>
    </citation>
    <scope>NUCLEOTIDE SEQUENCE [LARGE SCALE GENOMIC DNA]</scope>
    <source>
        <strain evidence="9">2 abalone samples</strain>
    </source>
</reference>
<dbReference type="SUPFAM" id="SSF46992">
    <property type="entry name" value="Ribosomal protein S20"/>
    <property type="match status" value="1"/>
</dbReference>
<dbReference type="NCBIfam" id="TIGR00029">
    <property type="entry name" value="S20"/>
    <property type="match status" value="1"/>
</dbReference>
<dbReference type="InterPro" id="IPR036510">
    <property type="entry name" value="Ribosomal_bS20_sf"/>
</dbReference>
<keyword evidence="4 8" id="KW-0694">RNA-binding</keyword>
<dbReference type="Proteomes" id="UP001314181">
    <property type="component" value="Unassembled WGS sequence"/>
</dbReference>
<dbReference type="PANTHER" id="PTHR33398">
    <property type="entry name" value="30S RIBOSOMAL PROTEIN S20"/>
    <property type="match status" value="1"/>
</dbReference>
<protein>
    <recommendedName>
        <fullName evidence="7 8">Small ribosomal subunit protein bS20</fullName>
    </recommendedName>
</protein>
<evidence type="ECO:0000256" key="4">
    <source>
        <dbReference type="ARBA" id="ARBA00022884"/>
    </source>
</evidence>
<dbReference type="RefSeq" id="WP_338363887.1">
    <property type="nucleotide sequence ID" value="NZ_CAWVOK010000017.1"/>
</dbReference>
<comment type="similarity">
    <text evidence="2 8">Belongs to the bacterial ribosomal protein bS20 family.</text>
</comment>
<evidence type="ECO:0000256" key="2">
    <source>
        <dbReference type="ARBA" id="ARBA00007634"/>
    </source>
</evidence>
<organism evidence="9 10">
    <name type="scientific">Candidatus Xenohaliotis californiensis</name>
    <dbReference type="NCBI Taxonomy" id="84677"/>
    <lineage>
        <taxon>Bacteria</taxon>
        <taxon>Pseudomonadati</taxon>
        <taxon>Pseudomonadota</taxon>
        <taxon>Alphaproteobacteria</taxon>
        <taxon>Rickettsiales</taxon>
        <taxon>Anaplasmataceae</taxon>
        <taxon>Candidatus Xenohaliotis</taxon>
    </lineage>
</organism>
<evidence type="ECO:0000313" key="10">
    <source>
        <dbReference type="Proteomes" id="UP001314181"/>
    </source>
</evidence>
<comment type="caution">
    <text evidence="9">The sequence shown here is derived from an EMBL/GenBank/DDBJ whole genome shotgun (WGS) entry which is preliminary data.</text>
</comment>
<evidence type="ECO:0000256" key="3">
    <source>
        <dbReference type="ARBA" id="ARBA00022730"/>
    </source>
</evidence>
<name>A0ABP0ESK8_9RICK</name>
<evidence type="ECO:0000256" key="1">
    <source>
        <dbReference type="ARBA" id="ARBA00003134"/>
    </source>
</evidence>
<evidence type="ECO:0000256" key="7">
    <source>
        <dbReference type="ARBA" id="ARBA00035136"/>
    </source>
</evidence>
<evidence type="ECO:0000256" key="6">
    <source>
        <dbReference type="ARBA" id="ARBA00023274"/>
    </source>
</evidence>
<keyword evidence="3 8" id="KW-0699">rRNA-binding</keyword>
<dbReference type="PANTHER" id="PTHR33398:SF1">
    <property type="entry name" value="SMALL RIBOSOMAL SUBUNIT PROTEIN BS20C"/>
    <property type="match status" value="1"/>
</dbReference>
<evidence type="ECO:0000313" key="9">
    <source>
        <dbReference type="EMBL" id="CAK8162870.1"/>
    </source>
</evidence>
<dbReference type="EMBL" id="CAWVOK010000017">
    <property type="protein sequence ID" value="CAK8162870.1"/>
    <property type="molecule type" value="Genomic_DNA"/>
</dbReference>
<comment type="function">
    <text evidence="1 8">Binds directly to 16S ribosomal RNA.</text>
</comment>
<dbReference type="HAMAP" id="MF_00500">
    <property type="entry name" value="Ribosomal_bS20"/>
    <property type="match status" value="1"/>
</dbReference>
<evidence type="ECO:0000256" key="5">
    <source>
        <dbReference type="ARBA" id="ARBA00022980"/>
    </source>
</evidence>
<gene>
    <name evidence="8 9" type="primary">rpsT</name>
    <name evidence="9" type="ORF">CAXC1_250006</name>
</gene>
<keyword evidence="5 8" id="KW-0689">Ribosomal protein</keyword>
<accession>A0ABP0ESK8</accession>
<dbReference type="Gene3D" id="1.20.58.110">
    <property type="entry name" value="Ribosomal protein S20"/>
    <property type="match status" value="1"/>
</dbReference>
<keyword evidence="10" id="KW-1185">Reference proteome</keyword>
<sequence length="97" mass="10719">MSNTHSAKKMIRKIINRASRNKAIKSKYKTFIKKVEKAILSGDKAKAQEEFKLAQPIMQSSHSKGVYKLNTVSRKIKKLSAKIKAMPGAFIVGGGEA</sequence>
<dbReference type="InterPro" id="IPR002583">
    <property type="entry name" value="Ribosomal_bS20"/>
</dbReference>
<evidence type="ECO:0000256" key="8">
    <source>
        <dbReference type="HAMAP-Rule" id="MF_00500"/>
    </source>
</evidence>